<reference evidence="2" key="1">
    <citation type="submission" date="2020-05" db="EMBL/GenBank/DDBJ databases">
        <authorList>
            <person name="Chiriac C."/>
            <person name="Salcher M."/>
            <person name="Ghai R."/>
            <person name="Kavagutti S V."/>
        </authorList>
    </citation>
    <scope>NUCLEOTIDE SEQUENCE</scope>
</reference>
<dbReference type="AlphaFoldDB" id="A0A6J7GJT0"/>
<proteinExistence type="predicted"/>
<name>A0A6J7GJT0_9ZZZZ</name>
<evidence type="ECO:0000256" key="1">
    <source>
        <dbReference type="SAM" id="MobiDB-lite"/>
    </source>
</evidence>
<sequence length="91" mass="10150">MTNGPVRLYAPFSIVMVLSNPRIRPSSDAYPVMAVVNPWRLRSVAMSSSRVYANTTGRPQRRLSIEASTSYSQVREREPNAPPTAVSRQIT</sequence>
<accession>A0A6J7GJT0</accession>
<protein>
    <submittedName>
        <fullName evidence="2">Unannotated protein</fullName>
    </submittedName>
</protein>
<gene>
    <name evidence="2" type="ORF">UFOPK3610_00272</name>
</gene>
<dbReference type="EMBL" id="CAFBMR010000005">
    <property type="protein sequence ID" value="CAB4903639.1"/>
    <property type="molecule type" value="Genomic_DNA"/>
</dbReference>
<organism evidence="2">
    <name type="scientific">freshwater metagenome</name>
    <dbReference type="NCBI Taxonomy" id="449393"/>
    <lineage>
        <taxon>unclassified sequences</taxon>
        <taxon>metagenomes</taxon>
        <taxon>ecological metagenomes</taxon>
    </lineage>
</organism>
<evidence type="ECO:0000313" key="2">
    <source>
        <dbReference type="EMBL" id="CAB4903639.1"/>
    </source>
</evidence>
<feature type="region of interest" description="Disordered" evidence="1">
    <location>
        <begin position="52"/>
        <end position="91"/>
    </location>
</feature>